<dbReference type="AlphaFoldDB" id="A0A317F5Z2"/>
<dbReference type="Proteomes" id="UP000245765">
    <property type="component" value="Unassembled WGS sequence"/>
</dbReference>
<dbReference type="OrthoDB" id="5413799at2"/>
<name>A0A317F5Z2_9PROT</name>
<comment type="caution">
    <text evidence="1">The sequence shown here is derived from an EMBL/GenBank/DDBJ whole genome shotgun (WGS) entry which is preliminary data.</text>
</comment>
<dbReference type="RefSeq" id="WP_109873417.1">
    <property type="nucleotide sequence ID" value="NZ_QGNA01000007.1"/>
</dbReference>
<evidence type="ECO:0000313" key="1">
    <source>
        <dbReference type="EMBL" id="PWS34444.1"/>
    </source>
</evidence>
<organism evidence="1 2">
    <name type="scientific">Falsiroseomonas bella</name>
    <dbReference type="NCBI Taxonomy" id="2184016"/>
    <lineage>
        <taxon>Bacteria</taxon>
        <taxon>Pseudomonadati</taxon>
        <taxon>Pseudomonadota</taxon>
        <taxon>Alphaproteobacteria</taxon>
        <taxon>Acetobacterales</taxon>
        <taxon>Roseomonadaceae</taxon>
        <taxon>Falsiroseomonas</taxon>
    </lineage>
</organism>
<sequence length="263" mass="28692">MAISLASLRRGGDTRPPRILGYGVAGIGKTTFATEAPNPIVVQTEDGLGSIAVPTFGLLRSFHDVMQAIGSLYDEDHTFQTVVVDSLDWLEPLIWQHTAQQHNQPNIEAFGYGKGYLAALDNWRAVLEGLNALRDERGMAVILLAHAEIKRFDSPETEPYDRYQPKLHVRASALVQEHVDAVLFANYRITTLKSDAGFGKKVVRGVSGGDRLLHTVERPAFLAKNRFGLPETLPLSWPDFAAGIPFYAGGSAAAATPTPDDRS</sequence>
<protein>
    <submittedName>
        <fullName evidence="1">Oxidoreductase</fullName>
    </submittedName>
</protein>
<accession>A0A317F5Z2</accession>
<gene>
    <name evidence="1" type="ORF">DFH01_25865</name>
</gene>
<keyword evidence="2" id="KW-1185">Reference proteome</keyword>
<reference evidence="2" key="1">
    <citation type="submission" date="2018-05" db="EMBL/GenBank/DDBJ databases">
        <authorList>
            <person name="Du Z."/>
            <person name="Wang X."/>
        </authorList>
    </citation>
    <scope>NUCLEOTIDE SEQUENCE [LARGE SCALE GENOMIC DNA]</scope>
    <source>
        <strain evidence="2">CQN31</strain>
    </source>
</reference>
<proteinExistence type="predicted"/>
<dbReference type="EMBL" id="QGNA01000007">
    <property type="protein sequence ID" value="PWS34444.1"/>
    <property type="molecule type" value="Genomic_DNA"/>
</dbReference>
<evidence type="ECO:0000313" key="2">
    <source>
        <dbReference type="Proteomes" id="UP000245765"/>
    </source>
</evidence>
<dbReference type="Pfam" id="PF13479">
    <property type="entry name" value="AAA_24"/>
    <property type="match status" value="1"/>
</dbReference>